<sequence length="155" mass="17341">MTTSAAESKSYPIDDCFGKSIGRENLDKLTSLNLTEDGGDGEMITFVEFIRGQKKKKNDGILRNEAFEKGRSKSYMVNLAENEDSKERNQQRNHSFSQTAASFGQSLCLTVGEHTRWLGVPRRDSQESAAYGCETLGEKEVKNETTDTTMSQLRV</sequence>
<accession>A0A915P2T8</accession>
<name>A0A915P2T8_9BILA</name>
<evidence type="ECO:0000313" key="3">
    <source>
        <dbReference type="WBParaSite" id="scf7180000423491.g11119"/>
    </source>
</evidence>
<protein>
    <submittedName>
        <fullName evidence="3">Uncharacterized protein</fullName>
    </submittedName>
</protein>
<dbReference type="AlphaFoldDB" id="A0A915P2T8"/>
<dbReference type="WBParaSite" id="scf7180000423491.g11119">
    <property type="protein sequence ID" value="scf7180000423491.g11119"/>
    <property type="gene ID" value="scf7180000423491.g11119"/>
</dbReference>
<reference evidence="3" key="1">
    <citation type="submission" date="2022-11" db="UniProtKB">
        <authorList>
            <consortium name="WormBaseParasite"/>
        </authorList>
    </citation>
    <scope>IDENTIFICATION</scope>
</reference>
<proteinExistence type="predicted"/>
<keyword evidence="2" id="KW-1185">Reference proteome</keyword>
<feature type="region of interest" description="Disordered" evidence="1">
    <location>
        <begin position="79"/>
        <end position="98"/>
    </location>
</feature>
<dbReference type="Proteomes" id="UP000887560">
    <property type="component" value="Unplaced"/>
</dbReference>
<organism evidence="2 3">
    <name type="scientific">Meloidogyne floridensis</name>
    <dbReference type="NCBI Taxonomy" id="298350"/>
    <lineage>
        <taxon>Eukaryota</taxon>
        <taxon>Metazoa</taxon>
        <taxon>Ecdysozoa</taxon>
        <taxon>Nematoda</taxon>
        <taxon>Chromadorea</taxon>
        <taxon>Rhabditida</taxon>
        <taxon>Tylenchina</taxon>
        <taxon>Tylenchomorpha</taxon>
        <taxon>Tylenchoidea</taxon>
        <taxon>Meloidogynidae</taxon>
        <taxon>Meloidogyninae</taxon>
        <taxon>Meloidogyne</taxon>
    </lineage>
</organism>
<evidence type="ECO:0000256" key="1">
    <source>
        <dbReference type="SAM" id="MobiDB-lite"/>
    </source>
</evidence>
<evidence type="ECO:0000313" key="2">
    <source>
        <dbReference type="Proteomes" id="UP000887560"/>
    </source>
</evidence>